<evidence type="ECO:0000313" key="2">
    <source>
        <dbReference type="Proteomes" id="UP001595755"/>
    </source>
</evidence>
<dbReference type="EMBL" id="JBHSED010000004">
    <property type="protein sequence ID" value="MFC4302600.1"/>
    <property type="molecule type" value="Genomic_DNA"/>
</dbReference>
<comment type="caution">
    <text evidence="1">The sequence shown here is derived from an EMBL/GenBank/DDBJ whole genome shotgun (WGS) entry which is preliminary data.</text>
</comment>
<organism evidence="1 2">
    <name type="scientific">Cohnella boryungensis</name>
    <dbReference type="NCBI Taxonomy" id="768479"/>
    <lineage>
        <taxon>Bacteria</taxon>
        <taxon>Bacillati</taxon>
        <taxon>Bacillota</taxon>
        <taxon>Bacilli</taxon>
        <taxon>Bacillales</taxon>
        <taxon>Paenibacillaceae</taxon>
        <taxon>Cohnella</taxon>
    </lineage>
</organism>
<evidence type="ECO:0000313" key="1">
    <source>
        <dbReference type="EMBL" id="MFC4302600.1"/>
    </source>
</evidence>
<proteinExistence type="predicted"/>
<reference evidence="2" key="1">
    <citation type="journal article" date="2019" name="Int. J. Syst. Evol. Microbiol.">
        <title>The Global Catalogue of Microorganisms (GCM) 10K type strain sequencing project: providing services to taxonomists for standard genome sequencing and annotation.</title>
        <authorList>
            <consortium name="The Broad Institute Genomics Platform"/>
            <consortium name="The Broad Institute Genome Sequencing Center for Infectious Disease"/>
            <person name="Wu L."/>
            <person name="Ma J."/>
        </authorList>
    </citation>
    <scope>NUCLEOTIDE SEQUENCE [LARGE SCALE GENOMIC DNA]</scope>
    <source>
        <strain evidence="2">CGMCC 4.1641</strain>
    </source>
</reference>
<accession>A0ABV8S664</accession>
<protein>
    <submittedName>
        <fullName evidence="1">Uncharacterized protein</fullName>
    </submittedName>
</protein>
<gene>
    <name evidence="1" type="ORF">ACFO1S_03990</name>
</gene>
<dbReference type="RefSeq" id="WP_204604375.1">
    <property type="nucleotide sequence ID" value="NZ_JBHSED010000004.1"/>
</dbReference>
<sequence length="99" mass="11492">MERNITVREGELDMSDYKNRIDRLKSLEVLCYSFCIHLLTEERLALSAAKLALLDLFQDEQLWVLDNKERVKRVRQRSVARALEQLALRKKTGSVSVTG</sequence>
<dbReference type="Proteomes" id="UP001595755">
    <property type="component" value="Unassembled WGS sequence"/>
</dbReference>
<keyword evidence="2" id="KW-1185">Reference proteome</keyword>
<name>A0ABV8S664_9BACL</name>